<feature type="region of interest" description="Disordered" evidence="1">
    <location>
        <begin position="1"/>
        <end position="41"/>
    </location>
</feature>
<accession>A0AAV7R1L8</accession>
<dbReference type="AlphaFoldDB" id="A0AAV7R1L8"/>
<reference evidence="2" key="1">
    <citation type="journal article" date="2022" name="bioRxiv">
        <title>Sequencing and chromosome-scale assembly of the giantPleurodeles waltlgenome.</title>
        <authorList>
            <person name="Brown T."/>
            <person name="Elewa A."/>
            <person name="Iarovenko S."/>
            <person name="Subramanian E."/>
            <person name="Araus A.J."/>
            <person name="Petzold A."/>
            <person name="Susuki M."/>
            <person name="Suzuki K.-i.T."/>
            <person name="Hayashi T."/>
            <person name="Toyoda A."/>
            <person name="Oliveira C."/>
            <person name="Osipova E."/>
            <person name="Leigh N.D."/>
            <person name="Simon A."/>
            <person name="Yun M.H."/>
        </authorList>
    </citation>
    <scope>NUCLEOTIDE SEQUENCE</scope>
    <source>
        <strain evidence="2">20211129_DDA</strain>
        <tissue evidence="2">Liver</tissue>
    </source>
</reference>
<evidence type="ECO:0000313" key="2">
    <source>
        <dbReference type="EMBL" id="KAJ1145702.1"/>
    </source>
</evidence>
<evidence type="ECO:0000313" key="3">
    <source>
        <dbReference type="Proteomes" id="UP001066276"/>
    </source>
</evidence>
<name>A0AAV7R1L8_PLEWA</name>
<sequence>MAHWHSCSTSERLQTAEHKDRLSHGLWRDGPRPRRGSLAPGEVRKLTPAILLGSRTHPCGAAAGLLPLLDWGTCITASSRSLPGAYPGPCGLSLHNTMHGTTAAWSTVSFGLRQQD</sequence>
<evidence type="ECO:0000256" key="1">
    <source>
        <dbReference type="SAM" id="MobiDB-lite"/>
    </source>
</evidence>
<dbReference type="Proteomes" id="UP001066276">
    <property type="component" value="Chromosome 6"/>
</dbReference>
<keyword evidence="3" id="KW-1185">Reference proteome</keyword>
<feature type="compositionally biased region" description="Polar residues" evidence="1">
    <location>
        <begin position="1"/>
        <end position="13"/>
    </location>
</feature>
<protein>
    <submittedName>
        <fullName evidence="2">Uncharacterized protein</fullName>
    </submittedName>
</protein>
<organism evidence="2 3">
    <name type="scientific">Pleurodeles waltl</name>
    <name type="common">Iberian ribbed newt</name>
    <dbReference type="NCBI Taxonomy" id="8319"/>
    <lineage>
        <taxon>Eukaryota</taxon>
        <taxon>Metazoa</taxon>
        <taxon>Chordata</taxon>
        <taxon>Craniata</taxon>
        <taxon>Vertebrata</taxon>
        <taxon>Euteleostomi</taxon>
        <taxon>Amphibia</taxon>
        <taxon>Batrachia</taxon>
        <taxon>Caudata</taxon>
        <taxon>Salamandroidea</taxon>
        <taxon>Salamandridae</taxon>
        <taxon>Pleurodelinae</taxon>
        <taxon>Pleurodeles</taxon>
    </lineage>
</organism>
<dbReference type="EMBL" id="JANPWB010000010">
    <property type="protein sequence ID" value="KAJ1145702.1"/>
    <property type="molecule type" value="Genomic_DNA"/>
</dbReference>
<proteinExistence type="predicted"/>
<comment type="caution">
    <text evidence="2">The sequence shown here is derived from an EMBL/GenBank/DDBJ whole genome shotgun (WGS) entry which is preliminary data.</text>
</comment>
<feature type="compositionally biased region" description="Basic and acidic residues" evidence="1">
    <location>
        <begin position="14"/>
        <end position="32"/>
    </location>
</feature>
<gene>
    <name evidence="2" type="ORF">NDU88_011987</name>
</gene>